<keyword evidence="4" id="KW-1185">Reference proteome</keyword>
<dbReference type="KEGG" id="rox:BV494_19815"/>
<dbReference type="RefSeq" id="WP_104924377.1">
    <property type="nucleotide sequence ID" value="NZ_CP019062.1"/>
</dbReference>
<dbReference type="Pfam" id="PF00534">
    <property type="entry name" value="Glycos_transf_1"/>
    <property type="match status" value="1"/>
</dbReference>
<dbReference type="CDD" id="cd03795">
    <property type="entry name" value="GT4_WfcD-like"/>
    <property type="match status" value="1"/>
</dbReference>
<dbReference type="InterPro" id="IPR001296">
    <property type="entry name" value="Glyco_trans_1"/>
</dbReference>
<dbReference type="GO" id="GO:0016757">
    <property type="term" value="F:glycosyltransferase activity"/>
    <property type="evidence" value="ECO:0007669"/>
    <property type="project" value="InterPro"/>
</dbReference>
<evidence type="ECO:0000259" key="2">
    <source>
        <dbReference type="Pfam" id="PF13439"/>
    </source>
</evidence>
<accession>A0A2L1UVN3</accession>
<organism evidence="3 4">
    <name type="scientific">Rahnella sikkimica</name>
    <dbReference type="NCBI Taxonomy" id="1805933"/>
    <lineage>
        <taxon>Bacteria</taxon>
        <taxon>Pseudomonadati</taxon>
        <taxon>Pseudomonadota</taxon>
        <taxon>Gammaproteobacteria</taxon>
        <taxon>Enterobacterales</taxon>
        <taxon>Yersiniaceae</taxon>
        <taxon>Rahnella</taxon>
    </lineage>
</organism>
<gene>
    <name evidence="3" type="ORF">BV494_19815</name>
</gene>
<keyword evidence="3" id="KW-0808">Transferase</keyword>
<dbReference type="Gene3D" id="3.40.50.2000">
    <property type="entry name" value="Glycogen Phosphorylase B"/>
    <property type="match status" value="2"/>
</dbReference>
<dbReference type="EMBL" id="CP019062">
    <property type="protein sequence ID" value="AVF37019.1"/>
    <property type="molecule type" value="Genomic_DNA"/>
</dbReference>
<dbReference type="GO" id="GO:1901135">
    <property type="term" value="P:carbohydrate derivative metabolic process"/>
    <property type="evidence" value="ECO:0007669"/>
    <property type="project" value="UniProtKB-ARBA"/>
</dbReference>
<evidence type="ECO:0000259" key="1">
    <source>
        <dbReference type="Pfam" id="PF00534"/>
    </source>
</evidence>
<evidence type="ECO:0000313" key="3">
    <source>
        <dbReference type="EMBL" id="AVF37019.1"/>
    </source>
</evidence>
<reference evidence="4" key="1">
    <citation type="submission" date="2017-01" db="EMBL/GenBank/DDBJ databases">
        <title>Genome sequence of Rouxiella sp. ERMR1:05.</title>
        <authorList>
            <person name="Kumar R."/>
            <person name="Singh D."/>
            <person name="Kumar S."/>
        </authorList>
    </citation>
    <scope>NUCLEOTIDE SEQUENCE [LARGE SCALE GENOMIC DNA]</scope>
    <source>
        <strain evidence="4">ERMR1:05</strain>
    </source>
</reference>
<feature type="domain" description="Glycosyl transferase family 1" evidence="1">
    <location>
        <begin position="193"/>
        <end position="345"/>
    </location>
</feature>
<dbReference type="SUPFAM" id="SSF53756">
    <property type="entry name" value="UDP-Glycosyltransferase/glycogen phosphorylase"/>
    <property type="match status" value="1"/>
</dbReference>
<dbReference type="PANTHER" id="PTHR12526:SF627">
    <property type="entry name" value="D-RHAMNOSYLTRANSFERASE WBPZ"/>
    <property type="match status" value="1"/>
</dbReference>
<protein>
    <submittedName>
        <fullName evidence="3">Glycosyl transferase family 1</fullName>
    </submittedName>
</protein>
<dbReference type="AlphaFoldDB" id="A0A2L1UVN3"/>
<dbReference type="Pfam" id="PF13439">
    <property type="entry name" value="Glyco_transf_4"/>
    <property type="match status" value="1"/>
</dbReference>
<proteinExistence type="predicted"/>
<name>A0A2L1UVN3_9GAMM</name>
<evidence type="ECO:0000313" key="4">
    <source>
        <dbReference type="Proteomes" id="UP000239197"/>
    </source>
</evidence>
<dbReference type="Proteomes" id="UP000239197">
    <property type="component" value="Chromosome"/>
</dbReference>
<dbReference type="InterPro" id="IPR028098">
    <property type="entry name" value="Glyco_trans_4-like_N"/>
</dbReference>
<dbReference type="PANTHER" id="PTHR12526">
    <property type="entry name" value="GLYCOSYLTRANSFERASE"/>
    <property type="match status" value="1"/>
</dbReference>
<dbReference type="OrthoDB" id="9802525at2"/>
<feature type="domain" description="Glycosyltransferase subfamily 4-like N-terminal" evidence="2">
    <location>
        <begin position="15"/>
        <end position="172"/>
    </location>
</feature>
<sequence length="374" mass="42288">MRILHFFKTYYPVAFGGVQQVIYQLAEGACRNGAEVDVLSLTHEKTSHDSKIGNHNVHTSKQDLYIASTGFSLSAFRDFRRLAEKADVIHYHFPWPYMDLVHFIVRPDKPAVVTYHSDIVKQKHLLRLYQPLMRRFLNDVDAVVASSPNYVQTSPVLNTLKKPVEVIPFGLDGSSYPQAHAAVRDKWRALFQGRFFLFIGFLRYYKGISYLLDAIAGLDYPLVIIGEGPCEQELKAQAARLKLKNIHFVGAVSDEDKFALLELCYSVVFPSHLRSEAFGMTLLEAAMYGKPMISCEIGTGTTFINLHEQTGLVVKPTDPVSLRAALVSLWTEPARALQMGENAKSRFDQMFTADRMVESYMSLYLKVIAEHQAK</sequence>